<reference evidence="3" key="1">
    <citation type="submission" date="2018-11" db="EMBL/GenBank/DDBJ databases">
        <authorList>
            <consortium name="Pathogen Informatics"/>
        </authorList>
    </citation>
    <scope>NUCLEOTIDE SEQUENCE</scope>
</reference>
<protein>
    <recommendedName>
        <fullName evidence="2">GOST seven transmembrane domain-containing protein</fullName>
    </recommendedName>
</protein>
<keyword evidence="1" id="KW-0472">Membrane</keyword>
<name>A0A3S5BA38_9PLAT</name>
<proteinExistence type="predicted"/>
<evidence type="ECO:0000259" key="2">
    <source>
        <dbReference type="Pfam" id="PF06814"/>
    </source>
</evidence>
<keyword evidence="1" id="KW-1133">Transmembrane helix</keyword>
<dbReference type="Pfam" id="PF06814">
    <property type="entry name" value="GOST_TM"/>
    <property type="match status" value="1"/>
</dbReference>
<dbReference type="Proteomes" id="UP000784294">
    <property type="component" value="Unassembled WGS sequence"/>
</dbReference>
<evidence type="ECO:0000256" key="1">
    <source>
        <dbReference type="SAM" id="Phobius"/>
    </source>
</evidence>
<dbReference type="EMBL" id="CAAALY010032118">
    <property type="protein sequence ID" value="VEL17323.1"/>
    <property type="molecule type" value="Genomic_DNA"/>
</dbReference>
<accession>A0A3S5BA38</accession>
<dbReference type="OrthoDB" id="19932at2759"/>
<sequence length="86" mass="9758">MSLGYMVVTILWLIVVLLYWRDLLRLQFCICLMLLLGLIEQIAQFAQLEVVHVSGQTKNSCLVMAELITCVKKTAARYLLLLVCLG</sequence>
<keyword evidence="1" id="KW-0812">Transmembrane</keyword>
<organism evidence="3 4">
    <name type="scientific">Protopolystoma xenopodis</name>
    <dbReference type="NCBI Taxonomy" id="117903"/>
    <lineage>
        <taxon>Eukaryota</taxon>
        <taxon>Metazoa</taxon>
        <taxon>Spiralia</taxon>
        <taxon>Lophotrochozoa</taxon>
        <taxon>Platyhelminthes</taxon>
        <taxon>Monogenea</taxon>
        <taxon>Polyopisthocotylea</taxon>
        <taxon>Polystomatidea</taxon>
        <taxon>Polystomatidae</taxon>
        <taxon>Protopolystoma</taxon>
    </lineage>
</organism>
<feature type="transmembrane region" description="Helical" evidence="1">
    <location>
        <begin position="6"/>
        <end position="24"/>
    </location>
</feature>
<gene>
    <name evidence="3" type="ORF">PXEA_LOCUS10763</name>
</gene>
<evidence type="ECO:0000313" key="4">
    <source>
        <dbReference type="Proteomes" id="UP000784294"/>
    </source>
</evidence>
<keyword evidence="4" id="KW-1185">Reference proteome</keyword>
<evidence type="ECO:0000313" key="3">
    <source>
        <dbReference type="EMBL" id="VEL17323.1"/>
    </source>
</evidence>
<dbReference type="InterPro" id="IPR053937">
    <property type="entry name" value="GOST_TM"/>
</dbReference>
<comment type="caution">
    <text evidence="3">The sequence shown here is derived from an EMBL/GenBank/DDBJ whole genome shotgun (WGS) entry which is preliminary data.</text>
</comment>
<dbReference type="AlphaFoldDB" id="A0A3S5BA38"/>
<feature type="domain" description="GOST seven transmembrane" evidence="2">
    <location>
        <begin position="1"/>
        <end position="86"/>
    </location>
</feature>